<keyword evidence="1" id="KW-0472">Membrane</keyword>
<reference evidence="2" key="1">
    <citation type="submission" date="2021-01" db="EMBL/GenBank/DDBJ databases">
        <authorList>
            <person name="Li R."/>
            <person name="Bekaert M."/>
        </authorList>
    </citation>
    <scope>NUCLEOTIDE SEQUENCE</scope>
    <source>
        <strain evidence="2">Farmed</strain>
    </source>
</reference>
<sequence length="285" mass="32763">MALQEDNIRICFCIRSARSGIKEQKHVKRLGPKFPGHTTAGPDTSMEVSSFFLFWGEVGISILSSFLTFIRSSPPILSFVCFSPPHFWLSFAFLPTRSLLSSLTTPSAPPTSKFSFASFSPFRISIRLSLFRFHLFFCFYSRFFSLAFFFFFSFPSFLSYSINMISLTLLPLTLSTPSWLFFVFRVISSNWHVEKVLYFHCSSLILRQYLESILIFSLVFLAAFLSFSHRLSLSLSLPPSLFLHHFSLLLFHLFFLSLLFSLCFLFLLFLPTPNITSSNIPLPPL</sequence>
<evidence type="ECO:0000313" key="2">
    <source>
        <dbReference type="EMBL" id="CAE1324456.1"/>
    </source>
</evidence>
<proteinExistence type="predicted"/>
<keyword evidence="1" id="KW-1133">Transmembrane helix</keyword>
<keyword evidence="3" id="KW-1185">Reference proteome</keyword>
<feature type="transmembrane region" description="Helical" evidence="1">
    <location>
        <begin position="248"/>
        <end position="270"/>
    </location>
</feature>
<feature type="transmembrane region" description="Helical" evidence="1">
    <location>
        <begin position="133"/>
        <end position="152"/>
    </location>
</feature>
<keyword evidence="1" id="KW-0812">Transmembrane</keyword>
<feature type="transmembrane region" description="Helical" evidence="1">
    <location>
        <begin position="209"/>
        <end position="228"/>
    </location>
</feature>
<comment type="caution">
    <text evidence="2">The sequence shown here is derived from an EMBL/GenBank/DDBJ whole genome shotgun (WGS) entry which is preliminary data.</text>
</comment>
<accession>A0A812EN06</accession>
<evidence type="ECO:0000313" key="3">
    <source>
        <dbReference type="Proteomes" id="UP000597762"/>
    </source>
</evidence>
<dbReference type="Proteomes" id="UP000597762">
    <property type="component" value="Unassembled WGS sequence"/>
</dbReference>
<feature type="transmembrane region" description="Helical" evidence="1">
    <location>
        <begin position="164"/>
        <end position="188"/>
    </location>
</feature>
<evidence type="ECO:0000256" key="1">
    <source>
        <dbReference type="SAM" id="Phobius"/>
    </source>
</evidence>
<name>A0A812EN06_ACAPH</name>
<dbReference type="AlphaFoldDB" id="A0A812EN06"/>
<gene>
    <name evidence="2" type="ORF">SPHA_74216</name>
</gene>
<organism evidence="2 3">
    <name type="scientific">Acanthosepion pharaonis</name>
    <name type="common">Pharaoh cuttlefish</name>
    <name type="synonym">Sepia pharaonis</name>
    <dbReference type="NCBI Taxonomy" id="158019"/>
    <lineage>
        <taxon>Eukaryota</taxon>
        <taxon>Metazoa</taxon>
        <taxon>Spiralia</taxon>
        <taxon>Lophotrochozoa</taxon>
        <taxon>Mollusca</taxon>
        <taxon>Cephalopoda</taxon>
        <taxon>Coleoidea</taxon>
        <taxon>Decapodiformes</taxon>
        <taxon>Sepiida</taxon>
        <taxon>Sepiina</taxon>
        <taxon>Sepiidae</taxon>
        <taxon>Acanthosepion</taxon>
    </lineage>
</organism>
<dbReference type="EMBL" id="CAHIKZ030005409">
    <property type="protein sequence ID" value="CAE1324456.1"/>
    <property type="molecule type" value="Genomic_DNA"/>
</dbReference>
<protein>
    <submittedName>
        <fullName evidence="2">Uncharacterized protein</fullName>
    </submittedName>
</protein>